<evidence type="ECO:0000313" key="14">
    <source>
        <dbReference type="EMBL" id="CAB1454712.1"/>
    </source>
</evidence>
<evidence type="ECO:0000256" key="9">
    <source>
        <dbReference type="ARBA" id="ARBA00023198"/>
    </source>
</evidence>
<dbReference type="OrthoDB" id="8962877at2759"/>
<accession>A0A9N7Z9F3</accession>
<feature type="compositionally biased region" description="Basic and acidic residues" evidence="13">
    <location>
        <begin position="115"/>
        <end position="128"/>
    </location>
</feature>
<dbReference type="GO" id="GO:0005764">
    <property type="term" value="C:lysosome"/>
    <property type="evidence" value="ECO:0007669"/>
    <property type="project" value="UniProtKB-SubCell"/>
</dbReference>
<keyword evidence="9" id="KW-0395">Inflammatory response</keyword>
<dbReference type="SUPFAM" id="SSF50156">
    <property type="entry name" value="PDZ domain-like"/>
    <property type="match status" value="1"/>
</dbReference>
<dbReference type="PANTHER" id="PTHR10078:SF30">
    <property type="entry name" value="INTERLEUKIN-1 BETA"/>
    <property type="match status" value="1"/>
</dbReference>
<evidence type="ECO:0000313" key="15">
    <source>
        <dbReference type="Proteomes" id="UP001153269"/>
    </source>
</evidence>
<dbReference type="AlphaFoldDB" id="A0A9N7Z9F3"/>
<reference evidence="14" key="1">
    <citation type="submission" date="2020-03" db="EMBL/GenBank/DDBJ databases">
        <authorList>
            <person name="Weist P."/>
        </authorList>
    </citation>
    <scope>NUCLEOTIDE SEQUENCE</scope>
</reference>
<comment type="subcellular location">
    <subcellularLocation>
        <location evidence="2">Cytoplasm</location>
        <location evidence="2">Cytosol</location>
    </subcellularLocation>
    <subcellularLocation>
        <location evidence="1">Lysosome</location>
    </subcellularLocation>
    <subcellularLocation>
        <location evidence="3">Secreted</location>
        <location evidence="3">Extracellular exosome</location>
    </subcellularLocation>
</comment>
<name>A0A9N7Z9F3_PLEPL</name>
<keyword evidence="7 12" id="KW-0964">Secreted</keyword>
<dbReference type="GO" id="GO:0005615">
    <property type="term" value="C:extracellular space"/>
    <property type="evidence" value="ECO:0007669"/>
    <property type="project" value="UniProtKB-KW"/>
</dbReference>
<organism evidence="14 15">
    <name type="scientific">Pleuronectes platessa</name>
    <name type="common">European plaice</name>
    <dbReference type="NCBI Taxonomy" id="8262"/>
    <lineage>
        <taxon>Eukaryota</taxon>
        <taxon>Metazoa</taxon>
        <taxon>Chordata</taxon>
        <taxon>Craniata</taxon>
        <taxon>Vertebrata</taxon>
        <taxon>Euteleostomi</taxon>
        <taxon>Actinopterygii</taxon>
        <taxon>Neopterygii</taxon>
        <taxon>Teleostei</taxon>
        <taxon>Neoteleostei</taxon>
        <taxon>Acanthomorphata</taxon>
        <taxon>Carangaria</taxon>
        <taxon>Pleuronectiformes</taxon>
        <taxon>Pleuronectoidei</taxon>
        <taxon>Pleuronectidae</taxon>
        <taxon>Pleuronectes</taxon>
    </lineage>
</organism>
<sequence>MDQTDSSVNGGVLIVHQLNEGKHQYNVENVYKKQIGKKMFVRRGDRLMQINGMDLQDLPPEELAEMLAEENPILMVHKQKKKEEHKELPSDDDNTFYPVSKESRMLSFCMEMRREEENEVADERDKGCPEGGAGQGESEENGEKRDMLIVTMTKTSISVVAGRGCSSVSSCKGCDGKGCNFNDVVIVSESSTVTLVPRGGSNFIEVQSLDASIKHVATHNYLRTLCSQKSLYTSPNPENMTIYYYKSNVSFRGIPVVLNMTGSSCFLRCIKEGERVFLQVETCERRSLSRISTTEESKLSYLFYMISDSTAHTKFESALHLGWFIQILNPESAVTMKTMDGGEQEHTFFFIIQK</sequence>
<dbReference type="InterPro" id="IPR036034">
    <property type="entry name" value="PDZ_sf"/>
</dbReference>
<evidence type="ECO:0000256" key="2">
    <source>
        <dbReference type="ARBA" id="ARBA00004514"/>
    </source>
</evidence>
<evidence type="ECO:0000256" key="5">
    <source>
        <dbReference type="ARBA" id="ARBA00022490"/>
    </source>
</evidence>
<dbReference type="GO" id="GO:0010628">
    <property type="term" value="P:positive regulation of gene expression"/>
    <property type="evidence" value="ECO:0007669"/>
    <property type="project" value="TreeGrafter"/>
</dbReference>
<dbReference type="GO" id="GO:0005149">
    <property type="term" value="F:interleukin-1 receptor binding"/>
    <property type="evidence" value="ECO:0007669"/>
    <property type="project" value="UniProtKB-UniRule"/>
</dbReference>
<gene>
    <name evidence="14" type="ORF">PLEPLA_LOCUS42479</name>
</gene>
<evidence type="ECO:0000256" key="8">
    <source>
        <dbReference type="ARBA" id="ARBA00022620"/>
    </source>
</evidence>
<protein>
    <recommendedName>
        <fullName evidence="12">Interleukin-1</fullName>
    </recommendedName>
</protein>
<keyword evidence="11" id="KW-0497">Mitogen</keyword>
<dbReference type="GO" id="GO:0001660">
    <property type="term" value="P:fever generation"/>
    <property type="evidence" value="ECO:0007669"/>
    <property type="project" value="UniProtKB-KW"/>
</dbReference>
<dbReference type="InterPro" id="IPR000975">
    <property type="entry name" value="IL-1_fam"/>
</dbReference>
<dbReference type="GO" id="GO:0051781">
    <property type="term" value="P:positive regulation of cell division"/>
    <property type="evidence" value="ECO:0007669"/>
    <property type="project" value="UniProtKB-KW"/>
</dbReference>
<evidence type="ECO:0000256" key="12">
    <source>
        <dbReference type="RuleBase" id="RU003753"/>
    </source>
</evidence>
<evidence type="ECO:0000256" key="3">
    <source>
        <dbReference type="ARBA" id="ARBA00004550"/>
    </source>
</evidence>
<comment type="similarity">
    <text evidence="4 12">Belongs to the IL-1 family.</text>
</comment>
<proteinExistence type="inferred from homology"/>
<dbReference type="Gene3D" id="2.30.42.10">
    <property type="match status" value="1"/>
</dbReference>
<dbReference type="GO" id="GO:0071222">
    <property type="term" value="P:cellular response to lipopolysaccharide"/>
    <property type="evidence" value="ECO:0007669"/>
    <property type="project" value="TreeGrafter"/>
</dbReference>
<evidence type="ECO:0000256" key="11">
    <source>
        <dbReference type="ARBA" id="ARBA00023246"/>
    </source>
</evidence>
<evidence type="ECO:0000256" key="7">
    <source>
        <dbReference type="ARBA" id="ARBA00022525"/>
    </source>
</evidence>
<dbReference type="GO" id="GO:0006955">
    <property type="term" value="P:immune response"/>
    <property type="evidence" value="ECO:0007669"/>
    <property type="project" value="InterPro"/>
</dbReference>
<keyword evidence="8" id="KW-0666">Pyrogen</keyword>
<keyword evidence="15" id="KW-1185">Reference proteome</keyword>
<dbReference type="CDD" id="cd00100">
    <property type="entry name" value="beta-trefoil_IL1"/>
    <property type="match status" value="1"/>
</dbReference>
<dbReference type="PANTHER" id="PTHR10078">
    <property type="entry name" value="INTERLEUKIN-1 FAMILY MEMBER"/>
    <property type="match status" value="1"/>
</dbReference>
<evidence type="ECO:0000256" key="1">
    <source>
        <dbReference type="ARBA" id="ARBA00004371"/>
    </source>
</evidence>
<dbReference type="GO" id="GO:0005829">
    <property type="term" value="C:cytosol"/>
    <property type="evidence" value="ECO:0007669"/>
    <property type="project" value="UniProtKB-SubCell"/>
</dbReference>
<dbReference type="EMBL" id="CADEAL010004224">
    <property type="protein sequence ID" value="CAB1454712.1"/>
    <property type="molecule type" value="Genomic_DNA"/>
</dbReference>
<dbReference type="GO" id="GO:0019221">
    <property type="term" value="P:cytokine-mediated signaling pathway"/>
    <property type="evidence" value="ECO:0007669"/>
    <property type="project" value="TreeGrafter"/>
</dbReference>
<keyword evidence="6" id="KW-0202">Cytokine</keyword>
<evidence type="ECO:0000256" key="13">
    <source>
        <dbReference type="SAM" id="MobiDB-lite"/>
    </source>
</evidence>
<evidence type="ECO:0000256" key="4">
    <source>
        <dbReference type="ARBA" id="ARBA00010448"/>
    </source>
</evidence>
<dbReference type="GO" id="GO:0005125">
    <property type="term" value="F:cytokine activity"/>
    <property type="evidence" value="ECO:0007669"/>
    <property type="project" value="UniProtKB-UniRule"/>
</dbReference>
<keyword evidence="10" id="KW-0458">Lysosome</keyword>
<dbReference type="InterPro" id="IPR008996">
    <property type="entry name" value="IL1/FGF"/>
</dbReference>
<comment type="caution">
    <text evidence="14">The sequence shown here is derived from an EMBL/GenBank/DDBJ whole genome shotgun (WGS) entry which is preliminary data.</text>
</comment>
<feature type="region of interest" description="Disordered" evidence="13">
    <location>
        <begin position="115"/>
        <end position="144"/>
    </location>
</feature>
<evidence type="ECO:0000256" key="6">
    <source>
        <dbReference type="ARBA" id="ARBA00022514"/>
    </source>
</evidence>
<dbReference type="Pfam" id="PF00340">
    <property type="entry name" value="IL1"/>
    <property type="match status" value="1"/>
</dbReference>
<evidence type="ECO:0000256" key="10">
    <source>
        <dbReference type="ARBA" id="ARBA00023228"/>
    </source>
</evidence>
<dbReference type="Gene3D" id="2.80.10.50">
    <property type="match status" value="1"/>
</dbReference>
<keyword evidence="5" id="KW-0963">Cytoplasm</keyword>
<dbReference type="PRINTS" id="PR00264">
    <property type="entry name" value="INTERLEUKIN1"/>
</dbReference>
<dbReference type="SUPFAM" id="SSF50353">
    <property type="entry name" value="Cytokine"/>
    <property type="match status" value="1"/>
</dbReference>
<dbReference type="Proteomes" id="UP001153269">
    <property type="component" value="Unassembled WGS sequence"/>
</dbReference>